<protein>
    <submittedName>
        <fullName evidence="2">Uncharacterized protein</fullName>
    </submittedName>
</protein>
<dbReference type="AlphaFoldDB" id="A0A133KQH2"/>
<proteinExistence type="predicted"/>
<evidence type="ECO:0000313" key="2">
    <source>
        <dbReference type="EMBL" id="KWZ81765.1"/>
    </source>
</evidence>
<feature type="region of interest" description="Disordered" evidence="1">
    <location>
        <begin position="1"/>
        <end position="56"/>
    </location>
</feature>
<name>A0A133KQH2_BIFBI</name>
<evidence type="ECO:0000313" key="3">
    <source>
        <dbReference type="Proteomes" id="UP000070092"/>
    </source>
</evidence>
<dbReference type="EMBL" id="LRPO01000024">
    <property type="protein sequence ID" value="KWZ81765.1"/>
    <property type="molecule type" value="Genomic_DNA"/>
</dbReference>
<feature type="compositionally biased region" description="Basic residues" evidence="1">
    <location>
        <begin position="44"/>
        <end position="53"/>
    </location>
</feature>
<organism evidence="2 3">
    <name type="scientific">Bifidobacterium bifidum</name>
    <dbReference type="NCBI Taxonomy" id="1681"/>
    <lineage>
        <taxon>Bacteria</taxon>
        <taxon>Bacillati</taxon>
        <taxon>Actinomycetota</taxon>
        <taxon>Actinomycetes</taxon>
        <taxon>Bifidobacteriales</taxon>
        <taxon>Bifidobacteriaceae</taxon>
        <taxon>Bifidobacterium</taxon>
    </lineage>
</organism>
<accession>A0A133KQH2</accession>
<comment type="caution">
    <text evidence="2">The sequence shown here is derived from an EMBL/GenBank/DDBJ whole genome shotgun (WGS) entry which is preliminary data.</text>
</comment>
<dbReference type="PATRIC" id="fig|1681.53.peg.878"/>
<gene>
    <name evidence="2" type="ORF">HMPREF3196_00894</name>
</gene>
<dbReference type="Proteomes" id="UP000070092">
    <property type="component" value="Unassembled WGS sequence"/>
</dbReference>
<reference evidence="2 3" key="1">
    <citation type="submission" date="2016-01" db="EMBL/GenBank/DDBJ databases">
        <authorList>
            <person name="Oliw E.H."/>
        </authorList>
    </citation>
    <scope>NUCLEOTIDE SEQUENCE [LARGE SCALE GENOMIC DNA]</scope>
    <source>
        <strain evidence="2 3">MJR8628B</strain>
    </source>
</reference>
<feature type="compositionally biased region" description="Basic and acidic residues" evidence="1">
    <location>
        <begin position="17"/>
        <end position="27"/>
    </location>
</feature>
<sequence length="88" mass="9672">MSSSAMELRNPAGRIYGQDDGHADRIRIHAAGARSSSSAEHASYGRHAKMRRRAAGEDGWDGEILRLLFFMRGNPAVYTGDDRHGDCP</sequence>
<evidence type="ECO:0000256" key="1">
    <source>
        <dbReference type="SAM" id="MobiDB-lite"/>
    </source>
</evidence>